<reference evidence="23" key="3">
    <citation type="submission" date="2016-06" db="UniProtKB">
        <authorList>
            <consortium name="WormBaseParasite"/>
        </authorList>
    </citation>
    <scope>IDENTIFICATION</scope>
</reference>
<feature type="region of interest" description="Disordered" evidence="16">
    <location>
        <begin position="765"/>
        <end position="800"/>
    </location>
</feature>
<dbReference type="CDD" id="cd16100">
    <property type="entry name" value="ARID"/>
    <property type="match status" value="1"/>
</dbReference>
<feature type="domain" description="JmjN" evidence="20">
    <location>
        <begin position="18"/>
        <end position="59"/>
    </location>
</feature>
<evidence type="ECO:0000256" key="14">
    <source>
        <dbReference type="ARBA" id="ARBA00048734"/>
    </source>
</evidence>
<accession>A0A183BPD3</accession>
<keyword evidence="5" id="KW-0479">Metal-binding</keyword>
<dbReference type="Pfam" id="PF00628">
    <property type="entry name" value="PHD"/>
    <property type="match status" value="1"/>
</dbReference>
<dbReference type="Gene3D" id="1.10.150.60">
    <property type="entry name" value="ARID DNA-binding domain"/>
    <property type="match status" value="1"/>
</dbReference>
<evidence type="ECO:0000256" key="16">
    <source>
        <dbReference type="SAM" id="MobiDB-lite"/>
    </source>
</evidence>
<dbReference type="InterPro" id="IPR011011">
    <property type="entry name" value="Znf_FYVE_PHD"/>
</dbReference>
<dbReference type="Gene3D" id="2.60.120.650">
    <property type="entry name" value="Cupin"/>
    <property type="match status" value="1"/>
</dbReference>
<dbReference type="GO" id="GO:0034647">
    <property type="term" value="F:histone H3K4me/H3K4me2/H3K4me3 demethylase activity"/>
    <property type="evidence" value="ECO:0007669"/>
    <property type="project" value="UniProtKB-EC"/>
</dbReference>
<evidence type="ECO:0000259" key="21">
    <source>
        <dbReference type="PROSITE" id="PS51184"/>
    </source>
</evidence>
<keyword evidence="11" id="KW-0560">Oxidoreductase</keyword>
<evidence type="ECO:0000259" key="18">
    <source>
        <dbReference type="PROSITE" id="PS50090"/>
    </source>
</evidence>
<evidence type="ECO:0000259" key="17">
    <source>
        <dbReference type="PROSITE" id="PS50016"/>
    </source>
</evidence>
<dbReference type="SMART" id="SM00501">
    <property type="entry name" value="BRIGHT"/>
    <property type="match status" value="1"/>
</dbReference>
<evidence type="ECO:0000259" key="19">
    <source>
        <dbReference type="PROSITE" id="PS51011"/>
    </source>
</evidence>
<dbReference type="SMART" id="SM01014">
    <property type="entry name" value="ARID"/>
    <property type="match status" value="1"/>
</dbReference>
<dbReference type="Pfam" id="PF02375">
    <property type="entry name" value="JmjN"/>
    <property type="match status" value="1"/>
</dbReference>
<evidence type="ECO:0000256" key="6">
    <source>
        <dbReference type="ARBA" id="ARBA00022737"/>
    </source>
</evidence>
<evidence type="ECO:0000256" key="5">
    <source>
        <dbReference type="ARBA" id="ARBA00022723"/>
    </source>
</evidence>
<feature type="region of interest" description="Disordered" evidence="16">
    <location>
        <begin position="1240"/>
        <end position="1303"/>
    </location>
</feature>
<evidence type="ECO:0000256" key="9">
    <source>
        <dbReference type="ARBA" id="ARBA00022853"/>
    </source>
</evidence>
<feature type="region of interest" description="Disordered" evidence="16">
    <location>
        <begin position="184"/>
        <end position="237"/>
    </location>
</feature>
<feature type="compositionally biased region" description="Low complexity" evidence="16">
    <location>
        <begin position="1243"/>
        <end position="1252"/>
    </location>
</feature>
<dbReference type="InterPro" id="IPR004198">
    <property type="entry name" value="Znf_C5HC2"/>
</dbReference>
<feature type="domain" description="Myb-like" evidence="18">
    <location>
        <begin position="125"/>
        <end position="173"/>
    </location>
</feature>
<dbReference type="PROSITE" id="PS51183">
    <property type="entry name" value="JMJN"/>
    <property type="match status" value="1"/>
</dbReference>
<feature type="region of interest" description="Disordered" evidence="16">
    <location>
        <begin position="974"/>
        <end position="1057"/>
    </location>
</feature>
<dbReference type="InterPro" id="IPR003349">
    <property type="entry name" value="JmjN"/>
</dbReference>
<keyword evidence="22" id="KW-1185">Reference proteome</keyword>
<feature type="compositionally biased region" description="Low complexity" evidence="16">
    <location>
        <begin position="223"/>
        <end position="233"/>
    </location>
</feature>
<keyword evidence="9" id="KW-0156">Chromatin regulator</keyword>
<comment type="cofactor">
    <cofactor evidence="1">
        <name>Fe(2+)</name>
        <dbReference type="ChEBI" id="CHEBI:29033"/>
    </cofactor>
</comment>
<dbReference type="InterPro" id="IPR036431">
    <property type="entry name" value="ARID_dom_sf"/>
</dbReference>
<dbReference type="InterPro" id="IPR048615">
    <property type="entry name" value="KDM5_C-hel"/>
</dbReference>
<protein>
    <recommendedName>
        <fullName evidence="4">[histone H3]-trimethyl-L-lysine(4) demethylase</fullName>
        <ecNumber evidence="4">1.14.11.67</ecNumber>
    </recommendedName>
</protein>
<feature type="compositionally biased region" description="Basic and acidic residues" evidence="16">
    <location>
        <begin position="992"/>
        <end position="1006"/>
    </location>
</feature>
<dbReference type="InterPro" id="IPR019787">
    <property type="entry name" value="Znf_PHD-finger"/>
</dbReference>
<evidence type="ECO:0000313" key="23">
    <source>
        <dbReference type="WBParaSite" id="GPLIN_000246900"/>
    </source>
</evidence>
<evidence type="ECO:0000256" key="11">
    <source>
        <dbReference type="ARBA" id="ARBA00023002"/>
    </source>
</evidence>
<evidence type="ECO:0000256" key="4">
    <source>
        <dbReference type="ARBA" id="ARBA00012902"/>
    </source>
</evidence>
<feature type="domain" description="ARID" evidence="19">
    <location>
        <begin position="83"/>
        <end position="182"/>
    </location>
</feature>
<dbReference type="SUPFAM" id="SSF46774">
    <property type="entry name" value="ARID-like"/>
    <property type="match status" value="1"/>
</dbReference>
<feature type="compositionally biased region" description="Low complexity" evidence="16">
    <location>
        <begin position="1031"/>
        <end position="1040"/>
    </location>
</feature>
<evidence type="ECO:0000256" key="10">
    <source>
        <dbReference type="ARBA" id="ARBA00022964"/>
    </source>
</evidence>
<reference evidence="22" key="1">
    <citation type="submission" date="2013-12" db="EMBL/GenBank/DDBJ databases">
        <authorList>
            <person name="Aslett M."/>
        </authorList>
    </citation>
    <scope>NUCLEOTIDE SEQUENCE [LARGE SCALE GENOMIC DNA]</scope>
    <source>
        <strain evidence="22">Lindley</strain>
    </source>
</reference>
<dbReference type="EC" id="1.14.11.67" evidence="4"/>
<dbReference type="InterPro" id="IPR001005">
    <property type="entry name" value="SANT/Myb"/>
</dbReference>
<evidence type="ECO:0000256" key="12">
    <source>
        <dbReference type="ARBA" id="ARBA00023004"/>
    </source>
</evidence>
<dbReference type="PROSITE" id="PS51184">
    <property type="entry name" value="JMJC"/>
    <property type="match status" value="1"/>
</dbReference>
<keyword evidence="12" id="KW-0408">Iron</keyword>
<evidence type="ECO:0000256" key="7">
    <source>
        <dbReference type="ARBA" id="ARBA00022771"/>
    </source>
</evidence>
<dbReference type="SUPFAM" id="SSF51197">
    <property type="entry name" value="Clavaminate synthase-like"/>
    <property type="match status" value="1"/>
</dbReference>
<dbReference type="SMART" id="SM00558">
    <property type="entry name" value="JmjC"/>
    <property type="match status" value="1"/>
</dbReference>
<dbReference type="GO" id="GO:0000785">
    <property type="term" value="C:chromatin"/>
    <property type="evidence" value="ECO:0007669"/>
    <property type="project" value="TreeGrafter"/>
</dbReference>
<dbReference type="SMART" id="SM00545">
    <property type="entry name" value="JmjN"/>
    <property type="match status" value="1"/>
</dbReference>
<name>A0A183BPD3_GLOPA</name>
<sequence>MEKDLERYYSDFKRPPFAPTYHPTEEEFADPISYVAKIRPEAQQFGLIKIIPPPSFRPPFCIDSAKFEFVPRVQRLNEVDALFRLRIIFINKLVHFWKYSKDQQFRIPYIDNKYIDLYRLRQLVEEEGGLKRLVEEEGGLKRVNDTRRWAHLAKSLGFRGNAGQTLKQCYTRWIHPFELSVANKEQQQQQQGESSTTKKHGGPGIGICRQKQKPQLNADDGCPSPSSSSAAAAQMNKSDGGSAAAAAATAECDGTGTLSAVPEEKSMSPLTRSQARMMAGTSTKTAVPSLDKSSIQAAHRTTPIELVMCGRCGGGDDEARLLLCETCDASMHTYCATPPLAVVPKGEWRCAQCVANAVRNVSMDFGFTDSNQCFTLDAFGEWANLFKQQYFNQAPCDVTNERVEREFWRNVIDIDKGVHVKYGADLISSKVGSGFPRREDVVRGVVDARERQQYANHPWNLNNLPKVRESVLCHMTTDISGMIVPWVYIGMLFSTFCWHVEDHWSVFWYGVPGDEAELFDKVMKESAPELFVEQTDLLHQMITHMNPQFLVDRGVHVHTVHQNAGEFVITFPRSYHAGFNEGLNCAEAVNFAPPDWLKMGRLCLENYASVGRNCVFSHEELVMKMVFVAHKMSIGMCLATLDELSWIVGRETDFRRRLSAAGVQASVYCRFEDIPDDERSCAVCRTTLFCSGLCCQHEGRMVCAQHVHQLCNECSLEQCCLKFRYTLEDLVPLVRRLTERTTAFFVWRKAVAELYTTRAVEAAAVDGENGSNNNDMALPGEQQQQQPEEDGDQKSMEMTTDTPKKIDVVGMRSLADQWRTARFPHCEEIQRINQATAQFERTAVAVRKVLNRKIRLRDQTRCQKADTRWEYAEVHNLRQQLADSMFEDRELEDGIQELCQRVEGWKSRANAAFARPFAGIQTVDMLYALVSEAEEDFNVKMEAEGLDRLRAELARCQWLLKADQIVRRVERNTKVKSEGGGGTAPTAAEVVATRRDTDEDGTGEKAEPDEEEDEEQQKRVDLQALAAKTAQQQQQQQQQQPLDLRRRSNNGTPSLLGKGELFGTDWIQSPAMDNFRAELKLAQLAYNDFELLSRNAFSLRNLEQLEHYFAQSLFERDGQRHGQLKVWLDRLQRFVERIRTIFQKAVSYYTMFDIVAGRSDLPALIEGEPMPLALFTSNKYSENWRQLRPFVSRDQLLGHLRSIADQQCTLLHALRLTNAGRSPKETCCCARDAPPALTRRQRSQCSAAAASRTNGRGGEGEQEKRGDQQKYRPQRWSSTDGEQPQHCRAVAERNSSCKRRMCKSRTNKQTIILEEDEGGQTDG</sequence>
<dbReference type="InterPro" id="IPR003347">
    <property type="entry name" value="JmjC_dom"/>
</dbReference>
<feature type="compositionally biased region" description="Basic and acidic residues" evidence="16">
    <location>
        <begin position="1258"/>
        <end position="1270"/>
    </location>
</feature>
<organism evidence="22 23">
    <name type="scientific">Globodera pallida</name>
    <name type="common">Potato cyst nematode worm</name>
    <name type="synonym">Heterodera pallida</name>
    <dbReference type="NCBI Taxonomy" id="36090"/>
    <lineage>
        <taxon>Eukaryota</taxon>
        <taxon>Metazoa</taxon>
        <taxon>Ecdysozoa</taxon>
        <taxon>Nematoda</taxon>
        <taxon>Chromadorea</taxon>
        <taxon>Rhabditida</taxon>
        <taxon>Tylenchina</taxon>
        <taxon>Tylenchomorpha</taxon>
        <taxon>Tylenchoidea</taxon>
        <taxon>Heteroderidae</taxon>
        <taxon>Heteroderinae</taxon>
        <taxon>Globodera</taxon>
    </lineage>
</organism>
<dbReference type="SMART" id="SM00249">
    <property type="entry name" value="PHD"/>
    <property type="match status" value="1"/>
</dbReference>
<proteinExistence type="inferred from homology"/>
<dbReference type="Proteomes" id="UP000050741">
    <property type="component" value="Unassembled WGS sequence"/>
</dbReference>
<keyword evidence="10" id="KW-0223">Dioxygenase</keyword>
<evidence type="ECO:0000256" key="2">
    <source>
        <dbReference type="ARBA" id="ARBA00004123"/>
    </source>
</evidence>
<dbReference type="Pfam" id="PF02373">
    <property type="entry name" value="JmjC"/>
    <property type="match status" value="1"/>
</dbReference>
<dbReference type="SUPFAM" id="SSF57903">
    <property type="entry name" value="FYVE/PHD zinc finger"/>
    <property type="match status" value="1"/>
</dbReference>
<dbReference type="InterPro" id="IPR001606">
    <property type="entry name" value="ARID_dom"/>
</dbReference>
<dbReference type="Pfam" id="PF21323">
    <property type="entry name" value="KDM5_C-hel"/>
    <property type="match status" value="1"/>
</dbReference>
<comment type="similarity">
    <text evidence="3">Belongs to the JARID1 histone demethylase family.</text>
</comment>
<feature type="domain" description="JmjC" evidence="21">
    <location>
        <begin position="453"/>
        <end position="608"/>
    </location>
</feature>
<evidence type="ECO:0000256" key="1">
    <source>
        <dbReference type="ARBA" id="ARBA00001954"/>
    </source>
</evidence>
<dbReference type="GO" id="GO:0006355">
    <property type="term" value="P:regulation of DNA-templated transcription"/>
    <property type="evidence" value="ECO:0007669"/>
    <property type="project" value="TreeGrafter"/>
</dbReference>
<keyword evidence="8" id="KW-0862">Zinc</keyword>
<dbReference type="PANTHER" id="PTHR10694">
    <property type="entry name" value="LYSINE-SPECIFIC DEMETHYLASE"/>
    <property type="match status" value="1"/>
</dbReference>
<dbReference type="GO" id="GO:0005634">
    <property type="term" value="C:nucleus"/>
    <property type="evidence" value="ECO:0007669"/>
    <property type="project" value="UniProtKB-SubCell"/>
</dbReference>
<dbReference type="WBParaSite" id="GPLIN_000246900">
    <property type="protein sequence ID" value="GPLIN_000246900"/>
    <property type="gene ID" value="GPLIN_000246900"/>
</dbReference>
<evidence type="ECO:0000256" key="15">
    <source>
        <dbReference type="PROSITE-ProRule" id="PRU00146"/>
    </source>
</evidence>
<keyword evidence="13" id="KW-0539">Nucleus</keyword>
<evidence type="ECO:0000313" key="22">
    <source>
        <dbReference type="Proteomes" id="UP000050741"/>
    </source>
</evidence>
<dbReference type="Pfam" id="PF08429">
    <property type="entry name" value="PLU-1"/>
    <property type="match status" value="1"/>
</dbReference>
<feature type="domain" description="PHD-type" evidence="17">
    <location>
        <begin position="306"/>
        <end position="356"/>
    </location>
</feature>
<evidence type="ECO:0000256" key="13">
    <source>
        <dbReference type="ARBA" id="ARBA00023242"/>
    </source>
</evidence>
<dbReference type="Pfam" id="PF01388">
    <property type="entry name" value="ARID"/>
    <property type="match status" value="1"/>
</dbReference>
<evidence type="ECO:0000259" key="20">
    <source>
        <dbReference type="PROSITE" id="PS51183"/>
    </source>
</evidence>
<comment type="catalytic activity">
    <reaction evidence="14">
        <text>N(6),N(6),N(6)-trimethyl-L-lysyl(4)-[histone H3] + 3 2-oxoglutarate + 3 O2 = L-lysyl(4)-[histone H3] + 3 formaldehyde + 3 succinate + 3 CO2</text>
        <dbReference type="Rhea" id="RHEA:60208"/>
        <dbReference type="Rhea" id="RHEA-COMP:15537"/>
        <dbReference type="Rhea" id="RHEA-COMP:15547"/>
        <dbReference type="ChEBI" id="CHEBI:15379"/>
        <dbReference type="ChEBI" id="CHEBI:16526"/>
        <dbReference type="ChEBI" id="CHEBI:16810"/>
        <dbReference type="ChEBI" id="CHEBI:16842"/>
        <dbReference type="ChEBI" id="CHEBI:29969"/>
        <dbReference type="ChEBI" id="CHEBI:30031"/>
        <dbReference type="ChEBI" id="CHEBI:61961"/>
        <dbReference type="EC" id="1.14.11.67"/>
    </reaction>
</comment>
<dbReference type="PROSITE" id="PS50090">
    <property type="entry name" value="MYB_LIKE"/>
    <property type="match status" value="1"/>
</dbReference>
<dbReference type="GO" id="GO:0003677">
    <property type="term" value="F:DNA binding"/>
    <property type="evidence" value="ECO:0007669"/>
    <property type="project" value="InterPro"/>
</dbReference>
<dbReference type="InterPro" id="IPR013637">
    <property type="entry name" value="Lys_sp_deMease-like_dom"/>
</dbReference>
<evidence type="ECO:0000256" key="3">
    <source>
        <dbReference type="ARBA" id="ARBA00006801"/>
    </source>
</evidence>
<keyword evidence="7 15" id="KW-0863">Zinc-finger</keyword>
<reference evidence="22" key="2">
    <citation type="submission" date="2014-05" db="EMBL/GenBank/DDBJ databases">
        <title>The genome and life-stage specific transcriptomes of Globodera pallida elucidate key aspects of plant parasitism by a cyst nematode.</title>
        <authorList>
            <person name="Cotton J.A."/>
            <person name="Lilley C.J."/>
            <person name="Jones L.M."/>
            <person name="Kikuchi T."/>
            <person name="Reid A.J."/>
            <person name="Thorpe P."/>
            <person name="Tsai I.J."/>
            <person name="Beasley H."/>
            <person name="Blok V."/>
            <person name="Cock P.J.A."/>
            <person name="Van den Akker S.E."/>
            <person name="Holroyd N."/>
            <person name="Hunt M."/>
            <person name="Mantelin S."/>
            <person name="Naghra H."/>
            <person name="Pain A."/>
            <person name="Palomares-Rius J.E."/>
            <person name="Zarowiecki M."/>
            <person name="Berriman M."/>
            <person name="Jones J.T."/>
            <person name="Urwin P.E."/>
        </authorList>
    </citation>
    <scope>NUCLEOTIDE SEQUENCE [LARGE SCALE GENOMIC DNA]</scope>
    <source>
        <strain evidence="22">Lindley</strain>
    </source>
</reference>
<dbReference type="PROSITE" id="PS51011">
    <property type="entry name" value="ARID"/>
    <property type="match status" value="1"/>
</dbReference>
<dbReference type="PANTHER" id="PTHR10694:SF33">
    <property type="entry name" value="LYSINE-SPECIFIC DEMETHYLASE 5"/>
    <property type="match status" value="1"/>
</dbReference>
<keyword evidence="6" id="KW-0677">Repeat</keyword>
<dbReference type="Pfam" id="PF02928">
    <property type="entry name" value="zf-C5HC2"/>
    <property type="match status" value="1"/>
</dbReference>
<dbReference type="GO" id="GO:0008270">
    <property type="term" value="F:zinc ion binding"/>
    <property type="evidence" value="ECO:0007669"/>
    <property type="project" value="UniProtKB-KW"/>
</dbReference>
<dbReference type="PROSITE" id="PS50016">
    <property type="entry name" value="ZF_PHD_2"/>
    <property type="match status" value="1"/>
</dbReference>
<comment type="subcellular location">
    <subcellularLocation>
        <location evidence="2">Nucleus</location>
    </subcellularLocation>
</comment>
<dbReference type="InterPro" id="IPR001965">
    <property type="entry name" value="Znf_PHD"/>
</dbReference>
<evidence type="ECO:0000256" key="8">
    <source>
        <dbReference type="ARBA" id="ARBA00022833"/>
    </source>
</evidence>